<comment type="catalytic activity">
    <reaction evidence="4">
        <text>L-threonyl-[protein] + ATP = O-phospho-L-threonyl-[protein] + ADP + H(+)</text>
        <dbReference type="Rhea" id="RHEA:46608"/>
        <dbReference type="Rhea" id="RHEA-COMP:11060"/>
        <dbReference type="Rhea" id="RHEA-COMP:11605"/>
        <dbReference type="ChEBI" id="CHEBI:15378"/>
        <dbReference type="ChEBI" id="CHEBI:30013"/>
        <dbReference type="ChEBI" id="CHEBI:30616"/>
        <dbReference type="ChEBI" id="CHEBI:61977"/>
        <dbReference type="ChEBI" id="CHEBI:456216"/>
        <dbReference type="EC" id="2.7.11.1"/>
    </reaction>
</comment>
<dbReference type="SUPFAM" id="SSF51110">
    <property type="entry name" value="alpha-D-mannose-specific plant lectins"/>
    <property type="match status" value="1"/>
</dbReference>
<sequence length="132" mass="14598">MSSLTFLLITSLLILPIAPLVSGRDVLLSGDSLQPDEYLENENCIFKMQYDCNLVVYKNGSPIWASQTANHGTNCVLLMQFDGDLVLSDGDGNALWTSKTAKDVWNTFPCVLRSDCSVSVFGQYQWSAITNH</sequence>
<dbReference type="EMBL" id="SWLB01000010">
    <property type="protein sequence ID" value="KAF3333209.1"/>
    <property type="molecule type" value="Genomic_DNA"/>
</dbReference>
<organism evidence="8 9">
    <name type="scientific">Carex littledalei</name>
    <dbReference type="NCBI Taxonomy" id="544730"/>
    <lineage>
        <taxon>Eukaryota</taxon>
        <taxon>Viridiplantae</taxon>
        <taxon>Streptophyta</taxon>
        <taxon>Embryophyta</taxon>
        <taxon>Tracheophyta</taxon>
        <taxon>Spermatophyta</taxon>
        <taxon>Magnoliopsida</taxon>
        <taxon>Liliopsida</taxon>
        <taxon>Poales</taxon>
        <taxon>Cyperaceae</taxon>
        <taxon>Cyperoideae</taxon>
        <taxon>Cariceae</taxon>
        <taxon>Carex</taxon>
        <taxon>Carex subgen. Euthyceras</taxon>
    </lineage>
</organism>
<evidence type="ECO:0000313" key="9">
    <source>
        <dbReference type="Proteomes" id="UP000623129"/>
    </source>
</evidence>
<dbReference type="InterPro" id="IPR036426">
    <property type="entry name" value="Bulb-type_lectin_dom_sf"/>
</dbReference>
<evidence type="ECO:0000256" key="1">
    <source>
        <dbReference type="ARBA" id="ARBA00004479"/>
    </source>
</evidence>
<dbReference type="GO" id="GO:0016020">
    <property type="term" value="C:membrane"/>
    <property type="evidence" value="ECO:0007669"/>
    <property type="project" value="UniProtKB-SubCell"/>
</dbReference>
<gene>
    <name evidence="8" type="ORF">FCM35_KLT00900</name>
</gene>
<comment type="subcellular location">
    <subcellularLocation>
        <location evidence="1">Membrane</location>
        <topology evidence="1">Single-pass type I membrane protein</topology>
    </subcellularLocation>
</comment>
<proteinExistence type="predicted"/>
<dbReference type="GO" id="GO:0004674">
    <property type="term" value="F:protein serine/threonine kinase activity"/>
    <property type="evidence" value="ECO:0007669"/>
    <property type="project" value="UniProtKB-EC"/>
</dbReference>
<dbReference type="Gene3D" id="2.90.10.10">
    <property type="entry name" value="Bulb-type lectin domain"/>
    <property type="match status" value="1"/>
</dbReference>
<dbReference type="SMART" id="SM00108">
    <property type="entry name" value="B_lectin"/>
    <property type="match status" value="1"/>
</dbReference>
<feature type="signal peptide" evidence="6">
    <location>
        <begin position="1"/>
        <end position="23"/>
    </location>
</feature>
<comment type="caution">
    <text evidence="8">The sequence shown here is derived from an EMBL/GenBank/DDBJ whole genome shotgun (WGS) entry which is preliminary data.</text>
</comment>
<comment type="catalytic activity">
    <reaction evidence="5">
        <text>L-seryl-[protein] + ATP = O-phospho-L-seryl-[protein] + ADP + H(+)</text>
        <dbReference type="Rhea" id="RHEA:17989"/>
        <dbReference type="Rhea" id="RHEA-COMP:9863"/>
        <dbReference type="Rhea" id="RHEA-COMP:11604"/>
        <dbReference type="ChEBI" id="CHEBI:15378"/>
        <dbReference type="ChEBI" id="CHEBI:29999"/>
        <dbReference type="ChEBI" id="CHEBI:30616"/>
        <dbReference type="ChEBI" id="CHEBI:83421"/>
        <dbReference type="ChEBI" id="CHEBI:456216"/>
        <dbReference type="EC" id="2.7.11.1"/>
    </reaction>
</comment>
<evidence type="ECO:0000256" key="2">
    <source>
        <dbReference type="ARBA" id="ARBA00012513"/>
    </source>
</evidence>
<accession>A0A833VTA4</accession>
<evidence type="ECO:0000256" key="5">
    <source>
        <dbReference type="ARBA" id="ARBA00048679"/>
    </source>
</evidence>
<feature type="chain" id="PRO_5032405995" description="non-specific serine/threonine protein kinase" evidence="6">
    <location>
        <begin position="24"/>
        <end position="132"/>
    </location>
</feature>
<keyword evidence="9" id="KW-1185">Reference proteome</keyword>
<evidence type="ECO:0000256" key="3">
    <source>
        <dbReference type="ARBA" id="ARBA00023170"/>
    </source>
</evidence>
<dbReference type="Proteomes" id="UP000623129">
    <property type="component" value="Unassembled WGS sequence"/>
</dbReference>
<dbReference type="GO" id="GO:0030246">
    <property type="term" value="F:carbohydrate binding"/>
    <property type="evidence" value="ECO:0007669"/>
    <property type="project" value="UniProtKB-KW"/>
</dbReference>
<reference evidence="8" key="1">
    <citation type="submission" date="2020-01" db="EMBL/GenBank/DDBJ databases">
        <title>Genome sequence of Kobresia littledalei, the first chromosome-level genome in the family Cyperaceae.</title>
        <authorList>
            <person name="Qu G."/>
        </authorList>
    </citation>
    <scope>NUCLEOTIDE SEQUENCE</scope>
    <source>
        <strain evidence="8">C.B.Clarke</strain>
        <tissue evidence="8">Leaf</tissue>
    </source>
</reference>
<keyword evidence="8" id="KW-0430">Lectin</keyword>
<keyword evidence="3" id="KW-0675">Receptor</keyword>
<keyword evidence="6" id="KW-0732">Signal</keyword>
<dbReference type="OrthoDB" id="1884773at2759"/>
<dbReference type="GO" id="GO:0051707">
    <property type="term" value="P:response to other organism"/>
    <property type="evidence" value="ECO:0007669"/>
    <property type="project" value="UniProtKB-ARBA"/>
</dbReference>
<dbReference type="AlphaFoldDB" id="A0A833VTA4"/>
<evidence type="ECO:0000259" key="7">
    <source>
        <dbReference type="PROSITE" id="PS50927"/>
    </source>
</evidence>
<evidence type="ECO:0000256" key="4">
    <source>
        <dbReference type="ARBA" id="ARBA00047899"/>
    </source>
</evidence>
<dbReference type="PROSITE" id="PS50927">
    <property type="entry name" value="BULB_LECTIN"/>
    <property type="match status" value="1"/>
</dbReference>
<name>A0A833VTA4_9POAL</name>
<protein>
    <recommendedName>
        <fullName evidence="2">non-specific serine/threonine protein kinase</fullName>
        <ecNumber evidence="2">2.7.11.1</ecNumber>
    </recommendedName>
</protein>
<evidence type="ECO:0000313" key="8">
    <source>
        <dbReference type="EMBL" id="KAF3333209.1"/>
    </source>
</evidence>
<dbReference type="EC" id="2.7.11.1" evidence="2"/>
<dbReference type="InterPro" id="IPR001480">
    <property type="entry name" value="Bulb-type_lectin_dom"/>
</dbReference>
<evidence type="ECO:0000256" key="6">
    <source>
        <dbReference type="SAM" id="SignalP"/>
    </source>
</evidence>
<feature type="domain" description="Bulb-type lectin" evidence="7">
    <location>
        <begin position="24"/>
        <end position="132"/>
    </location>
</feature>